<accession>A0A0U5GFF4</accession>
<dbReference type="STRING" id="454130.A0A0U5GFF4"/>
<evidence type="ECO:0000256" key="2">
    <source>
        <dbReference type="SAM" id="MobiDB-lite"/>
    </source>
</evidence>
<dbReference type="AlphaFoldDB" id="A0A0U5GFF4"/>
<reference evidence="5" key="1">
    <citation type="journal article" date="2016" name="Genome Announc.">
        <title>Draft genome sequences of fungus Aspergillus calidoustus.</title>
        <authorList>
            <person name="Horn F."/>
            <person name="Linde J."/>
            <person name="Mattern D.J."/>
            <person name="Walther G."/>
            <person name="Guthke R."/>
            <person name="Scherlach K."/>
            <person name="Martin K."/>
            <person name="Brakhage A.A."/>
            <person name="Petzke L."/>
            <person name="Valiante V."/>
        </authorList>
    </citation>
    <scope>NUCLEOTIDE SEQUENCE [LARGE SCALE GENOMIC DNA]</scope>
    <source>
        <strain evidence="5">SF006504</strain>
    </source>
</reference>
<feature type="region of interest" description="Disordered" evidence="2">
    <location>
        <begin position="1"/>
        <end position="55"/>
    </location>
</feature>
<feature type="compositionally biased region" description="Basic residues" evidence="2">
    <location>
        <begin position="1"/>
        <end position="15"/>
    </location>
</feature>
<gene>
    <name evidence="4" type="ORF">ASPCAL13586</name>
</gene>
<name>A0A0U5GFF4_ASPCI</name>
<evidence type="ECO:0000259" key="3">
    <source>
        <dbReference type="Pfam" id="PF24883"/>
    </source>
</evidence>
<evidence type="ECO:0000256" key="1">
    <source>
        <dbReference type="ARBA" id="ARBA00022737"/>
    </source>
</evidence>
<protein>
    <recommendedName>
        <fullName evidence="3">Nephrocystin 3-like N-terminal domain-containing protein</fullName>
    </recommendedName>
</protein>
<dbReference type="EMBL" id="CDMC01000018">
    <property type="protein sequence ID" value="CEL10467.1"/>
    <property type="molecule type" value="Genomic_DNA"/>
</dbReference>
<evidence type="ECO:0000313" key="4">
    <source>
        <dbReference type="EMBL" id="CEL10467.1"/>
    </source>
</evidence>
<dbReference type="Proteomes" id="UP000054771">
    <property type="component" value="Unassembled WGS sequence"/>
</dbReference>
<dbReference type="PANTHER" id="PTHR10039:SF17">
    <property type="entry name" value="FUNGAL STAND N-TERMINAL GOODBYE DOMAIN-CONTAINING PROTEIN-RELATED"/>
    <property type="match status" value="1"/>
</dbReference>
<feature type="compositionally biased region" description="Polar residues" evidence="2">
    <location>
        <begin position="42"/>
        <end position="52"/>
    </location>
</feature>
<dbReference type="OMA" id="CIEFIAN"/>
<dbReference type="OrthoDB" id="674604at2759"/>
<keyword evidence="1" id="KW-0677">Repeat</keyword>
<organism evidence="4 5">
    <name type="scientific">Aspergillus calidoustus</name>
    <dbReference type="NCBI Taxonomy" id="454130"/>
    <lineage>
        <taxon>Eukaryota</taxon>
        <taxon>Fungi</taxon>
        <taxon>Dikarya</taxon>
        <taxon>Ascomycota</taxon>
        <taxon>Pezizomycotina</taxon>
        <taxon>Eurotiomycetes</taxon>
        <taxon>Eurotiomycetidae</taxon>
        <taxon>Eurotiales</taxon>
        <taxon>Aspergillaceae</taxon>
        <taxon>Aspergillus</taxon>
        <taxon>Aspergillus subgen. Nidulantes</taxon>
    </lineage>
</organism>
<keyword evidence="5" id="KW-1185">Reference proteome</keyword>
<proteinExistence type="predicted"/>
<dbReference type="PANTHER" id="PTHR10039">
    <property type="entry name" value="AMELOGENIN"/>
    <property type="match status" value="1"/>
</dbReference>
<feature type="domain" description="Nephrocystin 3-like N-terminal" evidence="3">
    <location>
        <begin position="326"/>
        <end position="485"/>
    </location>
</feature>
<evidence type="ECO:0000313" key="5">
    <source>
        <dbReference type="Proteomes" id="UP000054771"/>
    </source>
</evidence>
<dbReference type="SUPFAM" id="SSF52540">
    <property type="entry name" value="P-loop containing nucleoside triphosphate hydrolases"/>
    <property type="match status" value="1"/>
</dbReference>
<dbReference type="Gene3D" id="3.40.50.300">
    <property type="entry name" value="P-loop containing nucleotide triphosphate hydrolases"/>
    <property type="match status" value="1"/>
</dbReference>
<dbReference type="Pfam" id="PF24883">
    <property type="entry name" value="NPHP3_N"/>
    <property type="match status" value="1"/>
</dbReference>
<dbReference type="InterPro" id="IPR027417">
    <property type="entry name" value="P-loop_NTPase"/>
</dbReference>
<dbReference type="InterPro" id="IPR056884">
    <property type="entry name" value="NPHP3-like_N"/>
</dbReference>
<sequence length="761" mass="86163">MDRFQRKLRRLAGKKKAGEKSKTKTTQLEPPTGGQAGKSDAALSTQSTATQQDEPRDLWAEAYQQLSPREQDILLKDESAGPAYKRGDISQEKRIVITRFDGREISVRDTSVRILNAVLSYRDIVSAATAFDPTGLATKVWRVVSQGLSIVKNYYDLQVELFESAEFLADILARYALIEKQVPEYCPNTRDGVESTIIRVYRAILQYTAESRSAGESFSAARISSIATPSTEHQLRVLRETIEREQETFARWDQLDQRLAHRAEAEALLRRLGDIMAPVNAIHEDHALAKLPVAEYASFDSSSLDSTVDDDEFGCLPGTRKDLLKQIMEWGLSAPSTPCIYWLNGMAGTGKSTISRTVARNFKERGMLGASFFFKRGEGDRGNAKKLFTTIVRQLVHHLPDMIPRVKQQIEKEFSICTGLLQDQFKKLLVEPLNDVGKDSTRIVVIVIDALDECDGKNDVRRIISLLPEVQNIKTVRLKIFLTSRPEHPIQPSFRLMSIDSHKDFVLHEIESGVVKGDIEIYLRHKLGRIREENSIRSDWPGEANLQALAAISCPLFISAATFCRFIDTIQFKPEKRLMDLLQGQKKYASRMGKTYLPILDQLVAGADPEERVQILQEFQDIVGVIILLETPLSLRSLATLICLPGKLISEMEEILETRLKLLHSVLSIPADPLHAIRPLHLSFRDFLLDSSQTERHQFWVDEQEMHGKIADYCIRVMECLKRNICSLPDYAVERADIGTSLIKDHIQPDLEYACRFWSII</sequence>